<dbReference type="EMBL" id="CP029830">
    <property type="protein sequence ID" value="AWU95550.1"/>
    <property type="molecule type" value="Genomic_DNA"/>
</dbReference>
<dbReference type="PANTHER" id="PTHR43581:SF4">
    <property type="entry name" value="ATP_GTP PHOSPHATASE"/>
    <property type="match status" value="1"/>
</dbReference>
<evidence type="ECO:0000259" key="1">
    <source>
        <dbReference type="Pfam" id="PF13175"/>
    </source>
</evidence>
<dbReference type="PANTHER" id="PTHR43581">
    <property type="entry name" value="ATP/GTP PHOSPHATASE"/>
    <property type="match status" value="1"/>
</dbReference>
<dbReference type="InterPro" id="IPR027417">
    <property type="entry name" value="P-loop_NTPase"/>
</dbReference>
<dbReference type="OrthoDB" id="9816534at2"/>
<evidence type="ECO:0000313" key="3">
    <source>
        <dbReference type="Proteomes" id="UP000249605"/>
    </source>
</evidence>
<feature type="domain" description="Endonuclease GajA/Old nuclease/RecF-like AAA" evidence="1">
    <location>
        <begin position="1"/>
        <end position="379"/>
    </location>
</feature>
<sequence length="567" mass="62090">MKLKAVLLENFRGYRHPIRIPISNLTSLIGKNDAGKSTILEGLDIFFDGTTKIEPGDASVNGNAADVRIGCVFTDLPTTIDLDRGAQTTLAGEYLLNCDGDLEIHKVWDLSGAKAKAPAVFARANHPTKEAASGLLGKKQKDLQRLIKEHELGEQCDQTSNPSMRAAIYSAIEQQQGLSLAEYDVPLLGGDETKAVWAALDRYMPIFALFKSDRESSDQDKEVQDPMALAVKRSLAALEADLAAIAAKVEEEACAVANKTLEQLRASYPDLAATLTPKFRKPNWSTIFKLDLASNDDIPLNKRGSGVRRLVLLSFFQAEAARKRLERVQTGQFTAPVIYGVEEPETSQHPENQVRIIEALQALSDAGEQVILTTHVPGLAGLVPVESLRFVDRCPAIDAPRVRNGTDDIYAEIASALGVFPTAVAQAANAPDFPRVAVCVEGYTDETALRSLGRILEQAGVIHFSVDTRAIFWVSAGGSSLHAWVERRYLDSLGIPQFYLCDSDRTTRGADMKADTARLVEMLTGRPNCQVWVTRKREIENYLHPAALLRCCAPPATWSIWPLELTI</sequence>
<protein>
    <recommendedName>
        <fullName evidence="1">Endonuclease GajA/Old nuclease/RecF-like AAA domain-containing protein</fullName>
    </recommendedName>
</protein>
<dbReference type="SUPFAM" id="SSF52540">
    <property type="entry name" value="P-loop containing nucleoside triphosphate hydrolases"/>
    <property type="match status" value="1"/>
</dbReference>
<dbReference type="Pfam" id="PF13175">
    <property type="entry name" value="AAA_15"/>
    <property type="match status" value="1"/>
</dbReference>
<dbReference type="KEGG" id="azm:DM194_14680"/>
<gene>
    <name evidence="2" type="ORF">DM194_14680</name>
</gene>
<dbReference type="InterPro" id="IPR041685">
    <property type="entry name" value="AAA_GajA/Old/RecF-like"/>
</dbReference>
<accession>A0A2U9S7N3</accession>
<dbReference type="InterPro" id="IPR051396">
    <property type="entry name" value="Bact_Antivir_Def_Nuclease"/>
</dbReference>
<proteinExistence type="predicted"/>
<dbReference type="RefSeq" id="WP_111068316.1">
    <property type="nucleotide sequence ID" value="NZ_CP029830.1"/>
</dbReference>
<dbReference type="Gene3D" id="3.40.50.300">
    <property type="entry name" value="P-loop containing nucleotide triphosphate hydrolases"/>
    <property type="match status" value="1"/>
</dbReference>
<keyword evidence="3" id="KW-1185">Reference proteome</keyword>
<organism evidence="2 3">
    <name type="scientific">Azospirillum ramasamyi</name>
    <dbReference type="NCBI Taxonomy" id="682998"/>
    <lineage>
        <taxon>Bacteria</taxon>
        <taxon>Pseudomonadati</taxon>
        <taxon>Pseudomonadota</taxon>
        <taxon>Alphaproteobacteria</taxon>
        <taxon>Rhodospirillales</taxon>
        <taxon>Azospirillaceae</taxon>
        <taxon>Azospirillum</taxon>
    </lineage>
</organism>
<evidence type="ECO:0000313" key="2">
    <source>
        <dbReference type="EMBL" id="AWU95550.1"/>
    </source>
</evidence>
<dbReference type="Proteomes" id="UP000249605">
    <property type="component" value="Plasmid unnamed1"/>
</dbReference>
<name>A0A2U9S7N3_9PROT</name>
<reference evidence="2 3" key="1">
    <citation type="submission" date="2018-06" db="EMBL/GenBank/DDBJ databases">
        <title>Complete genome sequencing of Azospirillum sp. M2T2B2.</title>
        <authorList>
            <person name="Heo J."/>
            <person name="Kim S.-J."/>
            <person name="Kwon S.-W."/>
            <person name="Anandham R."/>
        </authorList>
    </citation>
    <scope>NUCLEOTIDE SEQUENCE [LARGE SCALE GENOMIC DNA]</scope>
    <source>
        <strain evidence="2 3">M2T2B2</strain>
        <plasmid evidence="2 3">unnamed1</plasmid>
    </source>
</reference>
<dbReference type="AlphaFoldDB" id="A0A2U9S7N3"/>
<keyword evidence="2" id="KW-0614">Plasmid</keyword>
<geneLocation type="plasmid" evidence="2 3">
    <name>unnamed1</name>
</geneLocation>